<organism evidence="1 2">
    <name type="scientific">Lunatimonas lonarensis</name>
    <dbReference type="NCBI Taxonomy" id="1232681"/>
    <lineage>
        <taxon>Bacteria</taxon>
        <taxon>Pseudomonadati</taxon>
        <taxon>Bacteroidota</taxon>
        <taxon>Cytophagia</taxon>
        <taxon>Cytophagales</taxon>
        <taxon>Cyclobacteriaceae</taxon>
    </lineage>
</organism>
<proteinExistence type="predicted"/>
<evidence type="ECO:0000313" key="1">
    <source>
        <dbReference type="EMBL" id="EON77813.1"/>
    </source>
</evidence>
<accession>R7ZUV6</accession>
<dbReference type="STRING" id="1232681.ADIS_1732"/>
<dbReference type="AlphaFoldDB" id="R7ZUV6"/>
<gene>
    <name evidence="1" type="ORF">ADIS_1732</name>
</gene>
<dbReference type="Proteomes" id="UP000013909">
    <property type="component" value="Unassembled WGS sequence"/>
</dbReference>
<dbReference type="PATRIC" id="fig|1288963.3.peg.1722"/>
<sequence>MIMNNDLFPSFVFRVFIALFTVFGVHSACAQTVQDRAVQIKTAVMAAPEGTREGAKVYGYDANGKFVTLRNGSNEMICIADDPSANGFSVSCYHRDLEPFMARGRELKDQGKSFKEIFDIREEEVKSGKLKMPKDGATLYVLTASAEDFDPASGEVKNPYLRYVVYIPWATQESTGLPLSPESPGMPWIMDPGTHRAHIMINPPKN</sequence>
<evidence type="ECO:0000313" key="2">
    <source>
        <dbReference type="Proteomes" id="UP000013909"/>
    </source>
</evidence>
<keyword evidence="2" id="KW-1185">Reference proteome</keyword>
<dbReference type="EMBL" id="AQHR01000049">
    <property type="protein sequence ID" value="EON77813.1"/>
    <property type="molecule type" value="Genomic_DNA"/>
</dbReference>
<reference evidence="1 2" key="1">
    <citation type="submission" date="2013-02" db="EMBL/GenBank/DDBJ databases">
        <title>A novel strain isolated from Lonar lake, Maharashtra, India.</title>
        <authorList>
            <person name="Singh A."/>
        </authorList>
    </citation>
    <scope>NUCLEOTIDE SEQUENCE [LARGE SCALE GENOMIC DNA]</scope>
    <source>
        <strain evidence="1 2">AK24</strain>
    </source>
</reference>
<name>R7ZUV6_9BACT</name>
<comment type="caution">
    <text evidence="1">The sequence shown here is derived from an EMBL/GenBank/DDBJ whole genome shotgun (WGS) entry which is preliminary data.</text>
</comment>
<protein>
    <submittedName>
        <fullName evidence="1">Uncharacterized protein</fullName>
    </submittedName>
</protein>